<dbReference type="AlphaFoldDB" id="A0A4Z2IA21"/>
<name>A0A4Z2IA21_9TELE</name>
<sequence>MNKPEFEEWNKPFAVRCVPGTVGEQWLGGWVDRLIAAIRRAEPSRRRRGVEWADCTQGRPSVPGFMGASL</sequence>
<comment type="caution">
    <text evidence="1">The sequence shown here is derived from an EMBL/GenBank/DDBJ whole genome shotgun (WGS) entry which is preliminary data.</text>
</comment>
<accession>A0A4Z2IA21</accession>
<evidence type="ECO:0000313" key="2">
    <source>
        <dbReference type="Proteomes" id="UP000314294"/>
    </source>
</evidence>
<organism evidence="1 2">
    <name type="scientific">Liparis tanakae</name>
    <name type="common">Tanaka's snailfish</name>
    <dbReference type="NCBI Taxonomy" id="230148"/>
    <lineage>
        <taxon>Eukaryota</taxon>
        <taxon>Metazoa</taxon>
        <taxon>Chordata</taxon>
        <taxon>Craniata</taxon>
        <taxon>Vertebrata</taxon>
        <taxon>Euteleostomi</taxon>
        <taxon>Actinopterygii</taxon>
        <taxon>Neopterygii</taxon>
        <taxon>Teleostei</taxon>
        <taxon>Neoteleostei</taxon>
        <taxon>Acanthomorphata</taxon>
        <taxon>Eupercaria</taxon>
        <taxon>Perciformes</taxon>
        <taxon>Cottioidei</taxon>
        <taxon>Cottales</taxon>
        <taxon>Liparidae</taxon>
        <taxon>Liparis</taxon>
    </lineage>
</organism>
<evidence type="ECO:0000313" key="1">
    <source>
        <dbReference type="EMBL" id="TNN74730.1"/>
    </source>
</evidence>
<dbReference type="EMBL" id="SRLO01000111">
    <property type="protein sequence ID" value="TNN74730.1"/>
    <property type="molecule type" value="Genomic_DNA"/>
</dbReference>
<protein>
    <submittedName>
        <fullName evidence="1">Uncharacterized protein</fullName>
    </submittedName>
</protein>
<dbReference type="Proteomes" id="UP000314294">
    <property type="component" value="Unassembled WGS sequence"/>
</dbReference>
<proteinExistence type="predicted"/>
<gene>
    <name evidence="1" type="ORF">EYF80_015048</name>
</gene>
<keyword evidence="2" id="KW-1185">Reference proteome</keyword>
<reference evidence="1 2" key="1">
    <citation type="submission" date="2019-03" db="EMBL/GenBank/DDBJ databases">
        <title>First draft genome of Liparis tanakae, snailfish: a comprehensive survey of snailfish specific genes.</title>
        <authorList>
            <person name="Kim W."/>
            <person name="Song I."/>
            <person name="Jeong J.-H."/>
            <person name="Kim D."/>
            <person name="Kim S."/>
            <person name="Ryu S."/>
            <person name="Song J.Y."/>
            <person name="Lee S.K."/>
        </authorList>
    </citation>
    <scope>NUCLEOTIDE SEQUENCE [LARGE SCALE GENOMIC DNA]</scope>
    <source>
        <tissue evidence="1">Muscle</tissue>
    </source>
</reference>